<evidence type="ECO:0000313" key="1">
    <source>
        <dbReference type="EMBL" id="NDJ18167.1"/>
    </source>
</evidence>
<dbReference type="Proteomes" id="UP000646053">
    <property type="component" value="Unassembled WGS sequence"/>
</dbReference>
<accession>A0A8J8CN90</accession>
<keyword evidence="2" id="KW-1185">Reference proteome</keyword>
<evidence type="ECO:0000313" key="2">
    <source>
        <dbReference type="Proteomes" id="UP000646053"/>
    </source>
</evidence>
<protein>
    <submittedName>
        <fullName evidence="1">Uncharacterized protein</fullName>
    </submittedName>
</protein>
<reference evidence="1" key="1">
    <citation type="submission" date="2019-12" db="EMBL/GenBank/DDBJ databases">
        <title>High-Quality draft genome sequences of three cyanobacteria isolated from the limestone walls of the Old Cathedral of Coimbra.</title>
        <authorList>
            <person name="Tiago I."/>
            <person name="Soares F."/>
            <person name="Portugal A."/>
        </authorList>
    </citation>
    <scope>NUCLEOTIDE SEQUENCE</scope>
    <source>
        <strain evidence="1">A</strain>
    </source>
</reference>
<proteinExistence type="predicted"/>
<organism evidence="1 2">
    <name type="scientific">Myxacorys almedinensis A</name>
    <dbReference type="NCBI Taxonomy" id="2690445"/>
    <lineage>
        <taxon>Bacteria</taxon>
        <taxon>Bacillati</taxon>
        <taxon>Cyanobacteriota</taxon>
        <taxon>Cyanophyceae</taxon>
        <taxon>Leptolyngbyales</taxon>
        <taxon>Leptolyngbyaceae</taxon>
        <taxon>Myxacorys</taxon>
        <taxon>Myxacorys almedinensis</taxon>
    </lineage>
</organism>
<dbReference type="EMBL" id="WVIE01000013">
    <property type="protein sequence ID" value="NDJ18167.1"/>
    <property type="molecule type" value="Genomic_DNA"/>
</dbReference>
<dbReference type="RefSeq" id="WP_162423690.1">
    <property type="nucleotide sequence ID" value="NZ_WVIE01000013.1"/>
</dbReference>
<dbReference type="AlphaFoldDB" id="A0A8J8CN90"/>
<comment type="caution">
    <text evidence="1">The sequence shown here is derived from an EMBL/GenBank/DDBJ whole genome shotgun (WGS) entry which is preliminary data.</text>
</comment>
<name>A0A8J8CN90_9CYAN</name>
<gene>
    <name evidence="1" type="ORF">GS601_12850</name>
</gene>
<sequence length="85" mass="9615">MQLQIECNTSKHGSQVCCVCSHRFALGQAKVILCDDQGAAYGEVCSACLHNGFDWIKQEFEYSNLLHKTAYNQYRSRKRDVPLSA</sequence>